<gene>
    <name evidence="2" type="ORF">SKP52_22770</name>
</gene>
<reference evidence="2 3" key="1">
    <citation type="journal article" date="2015" name="Int. J. Syst. Evol. Microbiol.">
        <title>Description of Sphingopyxis fribergensis sp. nov. - a soil bacterium with the ability to degrade styrene and phenylacetic acid.</title>
        <authorList>
            <person name="Oelschlagel M."/>
            <person name="Ruckert C."/>
            <person name="Kalinowski J."/>
            <person name="Schmidt G."/>
            <person name="Schlomann M."/>
            <person name="Tischler D."/>
        </authorList>
    </citation>
    <scope>NUCLEOTIDE SEQUENCE [LARGE SCALE GENOMIC DNA]</scope>
    <source>
        <strain evidence="2 3">Kp5.2</strain>
    </source>
</reference>
<dbReference type="PANTHER" id="PTHR35983:SF1">
    <property type="entry name" value="UPF0166 PROTEIN TM_0021"/>
    <property type="match status" value="1"/>
</dbReference>
<dbReference type="PANTHER" id="PTHR35983">
    <property type="entry name" value="UPF0166 PROTEIN TM_0021"/>
    <property type="match status" value="1"/>
</dbReference>
<evidence type="ECO:0000256" key="1">
    <source>
        <dbReference type="ARBA" id="ARBA00010554"/>
    </source>
</evidence>
<dbReference type="Pfam" id="PF02641">
    <property type="entry name" value="DUF190"/>
    <property type="match status" value="1"/>
</dbReference>
<dbReference type="OrthoDB" id="9795599at2"/>
<protein>
    <submittedName>
        <fullName evidence="2">Uncharacterized protein</fullName>
    </submittedName>
</protein>
<name>A0A0A7PN20_9SPHN</name>
<dbReference type="InterPro" id="IPR003793">
    <property type="entry name" value="UPF0166"/>
</dbReference>
<dbReference type="HOGENOM" id="CLU_146749_0_0_5"/>
<dbReference type="STRING" id="1515612.SKP52_22770"/>
<keyword evidence="3" id="KW-1185">Reference proteome</keyword>
<accession>A0A0A7PN20</accession>
<dbReference type="RefSeq" id="WP_003046493.1">
    <property type="nucleotide sequence ID" value="NZ_CP009122.1"/>
</dbReference>
<dbReference type="EMBL" id="CP009122">
    <property type="protein sequence ID" value="AJA11399.1"/>
    <property type="molecule type" value="Genomic_DNA"/>
</dbReference>
<dbReference type="SUPFAM" id="SSF54913">
    <property type="entry name" value="GlnB-like"/>
    <property type="match status" value="1"/>
</dbReference>
<dbReference type="KEGG" id="sphk:SKP52_22770"/>
<dbReference type="AlphaFoldDB" id="A0A0A7PN20"/>
<comment type="similarity">
    <text evidence="1">Belongs to the UPF0166 family.</text>
</comment>
<proteinExistence type="inferred from homology"/>
<dbReference type="InterPro" id="IPR011322">
    <property type="entry name" value="N-reg_PII-like_a/b"/>
</dbReference>
<dbReference type="Gene3D" id="3.30.70.120">
    <property type="match status" value="1"/>
</dbReference>
<organism evidence="2 3">
    <name type="scientific">Sphingopyxis fribergensis</name>
    <dbReference type="NCBI Taxonomy" id="1515612"/>
    <lineage>
        <taxon>Bacteria</taxon>
        <taxon>Pseudomonadati</taxon>
        <taxon>Pseudomonadota</taxon>
        <taxon>Alphaproteobacteria</taxon>
        <taxon>Sphingomonadales</taxon>
        <taxon>Sphingomonadaceae</taxon>
        <taxon>Sphingopyxis</taxon>
    </lineage>
</organism>
<dbReference type="InterPro" id="IPR015867">
    <property type="entry name" value="N-reg_PII/ATP_PRibTrfase_C"/>
</dbReference>
<sequence length="114" mass="12660">MTKASKLLRIYTDESAFFGDQRVFEFISELARQQKLAGVTVLEAVLGFGRSAHLHRKHALENDRAVVIEIIDEEQRLRDFAAQLTEIPDIGLITLEAVEILGGKSAAEPPDVQS</sequence>
<dbReference type="Proteomes" id="UP000030907">
    <property type="component" value="Chromosome"/>
</dbReference>
<evidence type="ECO:0000313" key="3">
    <source>
        <dbReference type="Proteomes" id="UP000030907"/>
    </source>
</evidence>
<evidence type="ECO:0000313" key="2">
    <source>
        <dbReference type="EMBL" id="AJA11399.1"/>
    </source>
</evidence>